<keyword evidence="10" id="KW-1185">Reference proteome</keyword>
<keyword evidence="7" id="KW-1133">Transmembrane helix</keyword>
<dbReference type="Gene3D" id="3.40.30.10">
    <property type="entry name" value="Glutaredoxin"/>
    <property type="match status" value="1"/>
</dbReference>
<dbReference type="InterPro" id="IPR004799">
    <property type="entry name" value="Periplasmic_diS_OxRdtase_DsbE"/>
</dbReference>
<dbReference type="InterPro" id="IPR050553">
    <property type="entry name" value="Thioredoxin_ResA/DsbE_sf"/>
</dbReference>
<comment type="caution">
    <text evidence="9">The sequence shown here is derived from an EMBL/GenBank/DDBJ whole genome shotgun (WGS) entry which is preliminary data.</text>
</comment>
<dbReference type="GO" id="GO:0030288">
    <property type="term" value="C:outer membrane-bounded periplasmic space"/>
    <property type="evidence" value="ECO:0007669"/>
    <property type="project" value="InterPro"/>
</dbReference>
<keyword evidence="5" id="KW-0676">Redox-active center</keyword>
<dbReference type="InterPro" id="IPR017937">
    <property type="entry name" value="Thioredoxin_CS"/>
</dbReference>
<feature type="compositionally biased region" description="Low complexity" evidence="6">
    <location>
        <begin position="69"/>
        <end position="79"/>
    </location>
</feature>
<dbReference type="InterPro" id="IPR013766">
    <property type="entry name" value="Thioredoxin_domain"/>
</dbReference>
<reference evidence="9 10" key="1">
    <citation type="submission" date="2019-09" db="EMBL/GenBank/DDBJ databases">
        <title>Segnochrobactrum spirostomi gen. nov., sp. nov., isolated from the ciliate Spirostomum cf. yagiui and description of a novel family, Segnochrobactraceae fam. nov. within the order Rhizobiales of the class Alphaproteobacteria.</title>
        <authorList>
            <person name="Akter S."/>
            <person name="Shazib S.U.A."/>
            <person name="Shin M.K."/>
        </authorList>
    </citation>
    <scope>NUCLEOTIDE SEQUENCE [LARGE SCALE GENOMIC DNA]</scope>
    <source>
        <strain evidence="9 10">Sp-1</strain>
    </source>
</reference>
<dbReference type="Proteomes" id="UP000332515">
    <property type="component" value="Unassembled WGS sequence"/>
</dbReference>
<accession>A0A6A7Y180</accession>
<dbReference type="CDD" id="cd03010">
    <property type="entry name" value="TlpA_like_DsbE"/>
    <property type="match status" value="1"/>
</dbReference>
<feature type="region of interest" description="Disordered" evidence="6">
    <location>
        <begin position="1"/>
        <end position="98"/>
    </location>
</feature>
<evidence type="ECO:0000256" key="7">
    <source>
        <dbReference type="SAM" id="Phobius"/>
    </source>
</evidence>
<keyword evidence="4" id="KW-1015">Disulfide bond</keyword>
<dbReference type="PANTHER" id="PTHR42852">
    <property type="entry name" value="THIOL:DISULFIDE INTERCHANGE PROTEIN DSBE"/>
    <property type="match status" value="1"/>
</dbReference>
<gene>
    <name evidence="9" type="ORF">F0357_07475</name>
</gene>
<evidence type="ECO:0000256" key="6">
    <source>
        <dbReference type="SAM" id="MobiDB-lite"/>
    </source>
</evidence>
<dbReference type="InterPro" id="IPR036249">
    <property type="entry name" value="Thioredoxin-like_sf"/>
</dbReference>
<evidence type="ECO:0000256" key="1">
    <source>
        <dbReference type="ARBA" id="ARBA00004196"/>
    </source>
</evidence>
<feature type="compositionally biased region" description="Low complexity" evidence="6">
    <location>
        <begin position="20"/>
        <end position="41"/>
    </location>
</feature>
<evidence type="ECO:0000313" key="10">
    <source>
        <dbReference type="Proteomes" id="UP000332515"/>
    </source>
</evidence>
<comment type="subcellular location">
    <subcellularLocation>
        <location evidence="1">Cell envelope</location>
    </subcellularLocation>
</comment>
<feature type="transmembrane region" description="Helical" evidence="7">
    <location>
        <begin position="106"/>
        <end position="126"/>
    </location>
</feature>
<dbReference type="NCBIfam" id="TIGR00385">
    <property type="entry name" value="dsbE"/>
    <property type="match status" value="1"/>
</dbReference>
<feature type="domain" description="Thioredoxin" evidence="8">
    <location>
        <begin position="138"/>
        <end position="286"/>
    </location>
</feature>
<sequence length="296" mass="30619">MTRLTEAPAPLDHVPNAGDPAAEPTARTPAVPEAPAAPKAAPDLDGFFPPEADSFAEAPEPTPAPAPAEPAVEAVLPAETPSPPPERPAPVRRAPTPEPPRRRFRLAVLIPLVVFAGLAALFFTRLDDGADPSTIPSALIGQPAPTTDLPPLAGLTRDGQPVPGLDASDFKGRVTLVNVWASWCAPCRLEHPLVLALSQDPRIRVVGINYKDLSDNALRFINALGNPFAAVGVDANGRAAIEWGVYGVPETFVVGADGTIRYKQIGPLTPEAVSGPFGAAIEAALKDAAAKPAGGS</sequence>
<evidence type="ECO:0000259" key="8">
    <source>
        <dbReference type="PROSITE" id="PS51352"/>
    </source>
</evidence>
<dbReference type="SUPFAM" id="SSF52833">
    <property type="entry name" value="Thioredoxin-like"/>
    <property type="match status" value="1"/>
</dbReference>
<name>A0A6A7Y180_9HYPH</name>
<keyword evidence="7" id="KW-0812">Transmembrane</keyword>
<dbReference type="GO" id="GO:0017004">
    <property type="term" value="P:cytochrome complex assembly"/>
    <property type="evidence" value="ECO:0007669"/>
    <property type="project" value="UniProtKB-KW"/>
</dbReference>
<dbReference type="PROSITE" id="PS51352">
    <property type="entry name" value="THIOREDOXIN_2"/>
    <property type="match status" value="1"/>
</dbReference>
<dbReference type="PANTHER" id="PTHR42852:SF6">
    <property type="entry name" value="THIOL:DISULFIDE INTERCHANGE PROTEIN DSBE"/>
    <property type="match status" value="1"/>
</dbReference>
<evidence type="ECO:0000256" key="4">
    <source>
        <dbReference type="ARBA" id="ARBA00023157"/>
    </source>
</evidence>
<dbReference type="PROSITE" id="PS00194">
    <property type="entry name" value="THIOREDOXIN_1"/>
    <property type="match status" value="1"/>
</dbReference>
<organism evidence="9 10">
    <name type="scientific">Segnochrobactrum spirostomi</name>
    <dbReference type="NCBI Taxonomy" id="2608987"/>
    <lineage>
        <taxon>Bacteria</taxon>
        <taxon>Pseudomonadati</taxon>
        <taxon>Pseudomonadota</taxon>
        <taxon>Alphaproteobacteria</taxon>
        <taxon>Hyphomicrobiales</taxon>
        <taxon>Segnochrobactraceae</taxon>
        <taxon>Segnochrobactrum</taxon>
    </lineage>
</organism>
<evidence type="ECO:0000256" key="3">
    <source>
        <dbReference type="ARBA" id="ARBA00022748"/>
    </source>
</evidence>
<dbReference type="AlphaFoldDB" id="A0A6A7Y180"/>
<evidence type="ECO:0000256" key="5">
    <source>
        <dbReference type="ARBA" id="ARBA00023284"/>
    </source>
</evidence>
<dbReference type="EMBL" id="VWNA01000001">
    <property type="protein sequence ID" value="MQT12505.1"/>
    <property type="molecule type" value="Genomic_DNA"/>
</dbReference>
<evidence type="ECO:0000313" key="9">
    <source>
        <dbReference type="EMBL" id="MQT12505.1"/>
    </source>
</evidence>
<dbReference type="InterPro" id="IPR013740">
    <property type="entry name" value="Redoxin"/>
</dbReference>
<keyword evidence="3" id="KW-0201">Cytochrome c-type biogenesis</keyword>
<comment type="similarity">
    <text evidence="2">Belongs to the thioredoxin family. DsbE subfamily.</text>
</comment>
<proteinExistence type="inferred from homology"/>
<dbReference type="GO" id="GO:0015036">
    <property type="term" value="F:disulfide oxidoreductase activity"/>
    <property type="evidence" value="ECO:0007669"/>
    <property type="project" value="InterPro"/>
</dbReference>
<keyword evidence="7" id="KW-0472">Membrane</keyword>
<evidence type="ECO:0000256" key="2">
    <source>
        <dbReference type="ARBA" id="ARBA00007758"/>
    </source>
</evidence>
<dbReference type="Pfam" id="PF08534">
    <property type="entry name" value="Redoxin"/>
    <property type="match status" value="1"/>
</dbReference>
<protein>
    <submittedName>
        <fullName evidence="9">DsbE family thiol:disulfide interchange protein</fullName>
    </submittedName>
</protein>